<dbReference type="Pfam" id="PF00482">
    <property type="entry name" value="T2SSF"/>
    <property type="match status" value="1"/>
</dbReference>
<name>A0A496PKR1_9MICC</name>
<dbReference type="AlphaFoldDB" id="A0A496PKR1"/>
<reference evidence="8 9" key="1">
    <citation type="submission" date="2018-07" db="EMBL/GenBank/DDBJ databases">
        <title>Arthrobacter sp. nov., isolated from raw cow's milk with high bacterial count.</title>
        <authorList>
            <person name="Hahne J."/>
            <person name="Isele D."/>
            <person name="Lipski A."/>
        </authorList>
    </citation>
    <scope>NUCLEOTIDE SEQUENCE [LARGE SCALE GENOMIC DNA]</scope>
    <source>
        <strain evidence="8 9">JZ R-183</strain>
    </source>
</reference>
<dbReference type="PANTHER" id="PTHR35007">
    <property type="entry name" value="INTEGRAL MEMBRANE PROTEIN-RELATED"/>
    <property type="match status" value="1"/>
</dbReference>
<evidence type="ECO:0000256" key="3">
    <source>
        <dbReference type="ARBA" id="ARBA00022692"/>
    </source>
</evidence>
<keyword evidence="9" id="KW-1185">Reference proteome</keyword>
<evidence type="ECO:0000313" key="8">
    <source>
        <dbReference type="EMBL" id="RKW70997.1"/>
    </source>
</evidence>
<keyword evidence="2" id="KW-1003">Cell membrane</keyword>
<comment type="subcellular location">
    <subcellularLocation>
        <location evidence="1">Cell membrane</location>
        <topology evidence="1">Multi-pass membrane protein</topology>
    </subcellularLocation>
</comment>
<feature type="transmembrane region" description="Helical" evidence="6">
    <location>
        <begin position="109"/>
        <end position="130"/>
    </location>
</feature>
<comment type="caution">
    <text evidence="8">The sequence shown here is derived from an EMBL/GenBank/DDBJ whole genome shotgun (WGS) entry which is preliminary data.</text>
</comment>
<feature type="transmembrane region" description="Helical" evidence="6">
    <location>
        <begin position="6"/>
        <end position="26"/>
    </location>
</feature>
<gene>
    <name evidence="8" type="ORF">DWQ67_04110</name>
</gene>
<sequence length="288" mass="29831">MSTLALALILGLGVGGGLYLVGSQLLGGRRRTLAARIAPQLGAPQRPTRTWSTLLPLGPEAERELQARLRLAGRPGIASHYRSVTLLSVVGGVGCAVAVLTAVSTQREVSPLAALVVVAAVAVAVIWWRQHRLSAAIKHRRLVLAAQFPLLAELLALGVAAGDGVGPALARAAEGVNAPLRDDVQAALARVRAGVPLGLALADLANQAQIPALTKCVDAILVATERGTPLAAVLRDQAADARESARRDLMESAGKREIAMMAPVVFGVLPLSVLFAVFPGLALLTLNM</sequence>
<feature type="domain" description="Type II secretion system protein GspF" evidence="7">
    <location>
        <begin position="152"/>
        <end position="276"/>
    </location>
</feature>
<dbReference type="Proteomes" id="UP000273119">
    <property type="component" value="Unassembled WGS sequence"/>
</dbReference>
<evidence type="ECO:0000256" key="4">
    <source>
        <dbReference type="ARBA" id="ARBA00022989"/>
    </source>
</evidence>
<keyword evidence="4 6" id="KW-1133">Transmembrane helix</keyword>
<feature type="transmembrane region" description="Helical" evidence="6">
    <location>
        <begin position="84"/>
        <end position="103"/>
    </location>
</feature>
<evidence type="ECO:0000256" key="6">
    <source>
        <dbReference type="SAM" id="Phobius"/>
    </source>
</evidence>
<dbReference type="PANTHER" id="PTHR35007:SF2">
    <property type="entry name" value="PILUS ASSEMBLE PROTEIN"/>
    <property type="match status" value="1"/>
</dbReference>
<protein>
    <recommendedName>
        <fullName evidence="7">Type II secretion system protein GspF domain-containing protein</fullName>
    </recommendedName>
</protein>
<accession>A0A496PKR1</accession>
<evidence type="ECO:0000256" key="2">
    <source>
        <dbReference type="ARBA" id="ARBA00022475"/>
    </source>
</evidence>
<evidence type="ECO:0000259" key="7">
    <source>
        <dbReference type="Pfam" id="PF00482"/>
    </source>
</evidence>
<dbReference type="GO" id="GO:0005886">
    <property type="term" value="C:plasma membrane"/>
    <property type="evidence" value="ECO:0007669"/>
    <property type="project" value="UniProtKB-SubCell"/>
</dbReference>
<dbReference type="InterPro" id="IPR018076">
    <property type="entry name" value="T2SS_GspF_dom"/>
</dbReference>
<proteinExistence type="predicted"/>
<dbReference type="EMBL" id="QQXL01000002">
    <property type="protein sequence ID" value="RKW70997.1"/>
    <property type="molecule type" value="Genomic_DNA"/>
</dbReference>
<evidence type="ECO:0000313" key="9">
    <source>
        <dbReference type="Proteomes" id="UP000273119"/>
    </source>
</evidence>
<evidence type="ECO:0000256" key="1">
    <source>
        <dbReference type="ARBA" id="ARBA00004651"/>
    </source>
</evidence>
<keyword evidence="3 6" id="KW-0812">Transmembrane</keyword>
<dbReference type="RefSeq" id="WP_121484332.1">
    <property type="nucleotide sequence ID" value="NZ_QQXL01000002.1"/>
</dbReference>
<evidence type="ECO:0000256" key="5">
    <source>
        <dbReference type="ARBA" id="ARBA00023136"/>
    </source>
</evidence>
<organism evidence="8 9">
    <name type="scientific">Galactobacter caseinivorans</name>
    <dbReference type="NCBI Taxonomy" id="2676123"/>
    <lineage>
        <taxon>Bacteria</taxon>
        <taxon>Bacillati</taxon>
        <taxon>Actinomycetota</taxon>
        <taxon>Actinomycetes</taxon>
        <taxon>Micrococcales</taxon>
        <taxon>Micrococcaceae</taxon>
        <taxon>Galactobacter</taxon>
    </lineage>
</organism>
<keyword evidence="5 6" id="KW-0472">Membrane</keyword>
<feature type="transmembrane region" description="Helical" evidence="6">
    <location>
        <begin position="258"/>
        <end position="286"/>
    </location>
</feature>